<dbReference type="EMBL" id="LN899821">
    <property type="protein sequence ID" value="CUV17555.1"/>
    <property type="molecule type" value="Genomic_DNA"/>
</dbReference>
<feature type="binding site" evidence="3">
    <location>
        <position position="68"/>
    </location>
    <ligand>
        <name>Cu cation</name>
        <dbReference type="ChEBI" id="CHEBI:23378"/>
    </ligand>
</feature>
<evidence type="ECO:0000259" key="6">
    <source>
        <dbReference type="PROSITE" id="PS51352"/>
    </source>
</evidence>
<organism evidence="10">
    <name type="scientific">Ralstonia solanacearum</name>
    <name type="common">Pseudomonas solanacearum</name>
    <dbReference type="NCBI Taxonomy" id="305"/>
    <lineage>
        <taxon>Bacteria</taxon>
        <taxon>Pseudomonadati</taxon>
        <taxon>Pseudomonadota</taxon>
        <taxon>Betaproteobacteria</taxon>
        <taxon>Burkholderiales</taxon>
        <taxon>Burkholderiaceae</taxon>
        <taxon>Ralstonia</taxon>
        <taxon>Ralstonia solanacearum species complex</taxon>
    </lineage>
</organism>
<dbReference type="EMBL" id="LN899824">
    <property type="protein sequence ID" value="CUV31498.1"/>
    <property type="molecule type" value="Genomic_DNA"/>
</dbReference>
<dbReference type="InterPro" id="IPR003782">
    <property type="entry name" value="SCO1/SenC"/>
</dbReference>
<dbReference type="GO" id="GO:0046872">
    <property type="term" value="F:metal ion binding"/>
    <property type="evidence" value="ECO:0007669"/>
    <property type="project" value="UniProtKB-KW"/>
</dbReference>
<comment type="similarity">
    <text evidence="1">Belongs to the SCO1/2 family.</text>
</comment>
<feature type="chain" id="PRO_5014231775" evidence="5">
    <location>
        <begin position="26"/>
        <end position="194"/>
    </location>
</feature>
<evidence type="ECO:0000256" key="5">
    <source>
        <dbReference type="SAM" id="SignalP"/>
    </source>
</evidence>
<dbReference type="PROSITE" id="PS51352">
    <property type="entry name" value="THIOREDOXIN_2"/>
    <property type="match status" value="1"/>
</dbReference>
<protein>
    <submittedName>
        <fullName evidence="7">SCO family protein</fullName>
    </submittedName>
    <submittedName>
        <fullName evidence="10">SCO1/SenC family protein</fullName>
    </submittedName>
</protein>
<sequence>MTLLNRIRRALLALLLAGTAAGAQAAGPLAAGSLYASGAALTDQSGRVFHLADLRGEPVLVSMFYSSCSMVCPMIFETIRATLDKGGKSARDGVRVLMITVDPERDSVAVLKKTAADHGADDRWQLARADSSGTRSIAALLGIQYRRLADGDFNHSSTIVLLDAQGRINARTNTLGATDPKLVQAMRKLLGAER</sequence>
<dbReference type="AlphaFoldDB" id="A0A0K1ZTD8"/>
<evidence type="ECO:0000313" key="10">
    <source>
        <dbReference type="EMBL" id="CUV43936.1"/>
    </source>
</evidence>
<dbReference type="Pfam" id="PF02630">
    <property type="entry name" value="SCO1-SenC"/>
    <property type="match status" value="1"/>
</dbReference>
<dbReference type="SUPFAM" id="SSF52833">
    <property type="entry name" value="Thioredoxin-like"/>
    <property type="match status" value="1"/>
</dbReference>
<evidence type="ECO:0000256" key="2">
    <source>
        <dbReference type="ARBA" id="ARBA00023008"/>
    </source>
</evidence>
<evidence type="ECO:0000256" key="4">
    <source>
        <dbReference type="PIRSR" id="PIRSR603782-2"/>
    </source>
</evidence>
<evidence type="ECO:0000313" key="7">
    <source>
        <dbReference type="EMBL" id="AYA49566.1"/>
    </source>
</evidence>
<keyword evidence="3" id="KW-0479">Metal-binding</keyword>
<dbReference type="CDD" id="cd02968">
    <property type="entry name" value="SCO"/>
    <property type="match status" value="1"/>
</dbReference>
<dbReference type="PANTHER" id="PTHR12151">
    <property type="entry name" value="ELECTRON TRANSPORT PROTIN SCO1/SENC FAMILY MEMBER"/>
    <property type="match status" value="1"/>
</dbReference>
<reference evidence="10" key="1">
    <citation type="submission" date="2015-10" db="EMBL/GenBank/DDBJ databases">
        <authorList>
            <person name="Gilbert D.G."/>
        </authorList>
    </citation>
    <scope>NUCLEOTIDE SEQUENCE</scope>
    <source>
        <strain evidence="10">Phyl III-seqv23</strain>
    </source>
</reference>
<reference evidence="7" key="2">
    <citation type="submission" date="2018-01" db="EMBL/GenBank/DDBJ databases">
        <title>Ralstonia pseudosolanacearum P824 infects blueberry.</title>
        <authorList>
            <person name="Bocsanczy A.M."/>
            <person name="Norman D.J."/>
        </authorList>
    </citation>
    <scope>NUCLEOTIDE SEQUENCE</scope>
    <source>
        <strain evidence="7">P824</strain>
    </source>
</reference>
<feature type="domain" description="Thioredoxin" evidence="6">
    <location>
        <begin position="15"/>
        <end position="191"/>
    </location>
</feature>
<dbReference type="InterPro" id="IPR013766">
    <property type="entry name" value="Thioredoxin_domain"/>
</dbReference>
<evidence type="ECO:0000313" key="11">
    <source>
        <dbReference type="Proteomes" id="UP000262427"/>
    </source>
</evidence>
<feature type="disulfide bond" description="Redox-active" evidence="4">
    <location>
        <begin position="68"/>
        <end position="72"/>
    </location>
</feature>
<feature type="signal peptide" evidence="5">
    <location>
        <begin position="1"/>
        <end position="25"/>
    </location>
</feature>
<name>A0A0K1ZTD8_RALSL</name>
<dbReference type="PANTHER" id="PTHR12151:SF25">
    <property type="entry name" value="LINALOOL DEHYDRATASE_ISOMERASE DOMAIN-CONTAINING PROTEIN"/>
    <property type="match status" value="1"/>
</dbReference>
<evidence type="ECO:0000313" key="8">
    <source>
        <dbReference type="EMBL" id="CUV17555.1"/>
    </source>
</evidence>
<dbReference type="EMBL" id="LN899827">
    <property type="protein sequence ID" value="CUV43936.1"/>
    <property type="molecule type" value="Genomic_DNA"/>
</dbReference>
<dbReference type="Proteomes" id="UP000262427">
    <property type="component" value="Chromosome MP"/>
</dbReference>
<gene>
    <name evidence="8" type="ORF">PSS4_v1_350003</name>
    <name evidence="7" type="ORF">RSP824_24825</name>
    <name evidence="9" type="ORF">RUN1985_v1_920015</name>
    <name evidence="10" type="ORF">TO10_v1_120055</name>
</gene>
<evidence type="ECO:0000313" key="9">
    <source>
        <dbReference type="EMBL" id="CUV31498.1"/>
    </source>
</evidence>
<feature type="binding site" evidence="3">
    <location>
        <position position="72"/>
    </location>
    <ligand>
        <name>Cu cation</name>
        <dbReference type="ChEBI" id="CHEBI:23378"/>
    </ligand>
</feature>
<accession>A0A0K1ZTD8</accession>
<dbReference type="Gene3D" id="3.40.30.10">
    <property type="entry name" value="Glutaredoxin"/>
    <property type="match status" value="1"/>
</dbReference>
<evidence type="ECO:0000256" key="3">
    <source>
        <dbReference type="PIRSR" id="PIRSR603782-1"/>
    </source>
</evidence>
<evidence type="ECO:0000256" key="1">
    <source>
        <dbReference type="ARBA" id="ARBA00010996"/>
    </source>
</evidence>
<reference evidence="11" key="3">
    <citation type="submission" date="2018-01" db="EMBL/GenBank/DDBJ databases">
        <title>Raltonia solanacearum P824 infects blueberry.</title>
        <authorList>
            <person name="Bocsanczy A.M."/>
            <person name="Norman D.J."/>
        </authorList>
    </citation>
    <scope>NUCLEOTIDE SEQUENCE [LARGE SCALE GENOMIC DNA]</scope>
    <source>
        <strain evidence="11">P824</strain>
    </source>
</reference>
<proteinExistence type="inferred from homology"/>
<keyword evidence="5" id="KW-0732">Signal</keyword>
<dbReference type="EMBL" id="CP025742">
    <property type="protein sequence ID" value="AYA49566.1"/>
    <property type="molecule type" value="Genomic_DNA"/>
</dbReference>
<dbReference type="PATRIC" id="fig|305.107.peg.3051"/>
<dbReference type="InterPro" id="IPR036249">
    <property type="entry name" value="Thioredoxin-like_sf"/>
</dbReference>
<keyword evidence="2 3" id="KW-0186">Copper</keyword>
<keyword evidence="4" id="KW-1015">Disulfide bond</keyword>